<keyword evidence="1" id="KW-0175">Coiled coil</keyword>
<evidence type="ECO:0000313" key="2">
    <source>
        <dbReference type="EMBL" id="VEJ09045.1"/>
    </source>
</evidence>
<dbReference type="AlphaFoldDB" id="A0A448TT19"/>
<evidence type="ECO:0000256" key="1">
    <source>
        <dbReference type="SAM" id="Coils"/>
    </source>
</evidence>
<accession>A0A448TT19</accession>
<dbReference type="EMBL" id="LR134510">
    <property type="protein sequence ID" value="VEJ09045.1"/>
    <property type="molecule type" value="Genomic_DNA"/>
</dbReference>
<dbReference type="Proteomes" id="UP000279799">
    <property type="component" value="Chromosome"/>
</dbReference>
<protein>
    <submittedName>
        <fullName evidence="2">Uncharacterized protein conserved in bacteria</fullName>
    </submittedName>
</protein>
<gene>
    <name evidence="2" type="primary">yqiC</name>
    <name evidence="2" type="ORF">NCTC12871_00475</name>
</gene>
<dbReference type="Pfam" id="PF04380">
    <property type="entry name" value="BMFP"/>
    <property type="match status" value="1"/>
</dbReference>
<dbReference type="KEGG" id="adp:NCTC12871_00475"/>
<feature type="coiled-coil region" evidence="1">
    <location>
        <begin position="54"/>
        <end position="81"/>
    </location>
</feature>
<dbReference type="PANTHER" id="PTHR38040:SF1">
    <property type="entry name" value="UBIQUINONE BIOSYNTHESIS ACCESSORY FACTOR UBIK"/>
    <property type="match status" value="1"/>
</dbReference>
<reference evidence="2 3" key="1">
    <citation type="submission" date="2018-12" db="EMBL/GenBank/DDBJ databases">
        <authorList>
            <consortium name="Pathogen Informatics"/>
        </authorList>
    </citation>
    <scope>NUCLEOTIDE SEQUENCE [LARGE SCALE GENOMIC DNA]</scope>
    <source>
        <strain evidence="2 3">NCTC12871</strain>
    </source>
</reference>
<dbReference type="InterPro" id="IPR007475">
    <property type="entry name" value="UbiK"/>
</dbReference>
<evidence type="ECO:0000313" key="3">
    <source>
        <dbReference type="Proteomes" id="UP000279799"/>
    </source>
</evidence>
<organism evidence="2 3">
    <name type="scientific">Actinobacillus delphinicola</name>
    <dbReference type="NCBI Taxonomy" id="51161"/>
    <lineage>
        <taxon>Bacteria</taxon>
        <taxon>Pseudomonadati</taxon>
        <taxon>Pseudomonadota</taxon>
        <taxon>Gammaproteobacteria</taxon>
        <taxon>Pasteurellales</taxon>
        <taxon>Pasteurellaceae</taxon>
        <taxon>Actinobacillus</taxon>
    </lineage>
</organism>
<sequence>MSDFDKDKIENFFHQIQSALPAGLKEFSQDTEEKCKASFKARLVALGFVTKEEFEAQSAQIKQLQDQITLLQERLAALEGKQDQ</sequence>
<proteinExistence type="predicted"/>
<dbReference type="GO" id="GO:0005829">
    <property type="term" value="C:cytosol"/>
    <property type="evidence" value="ECO:0007669"/>
    <property type="project" value="TreeGrafter"/>
</dbReference>
<keyword evidence="3" id="KW-1185">Reference proteome</keyword>
<dbReference type="PANTHER" id="PTHR38040">
    <property type="entry name" value="UBIQUINONE BIOSYNTHESIS ACCESSORY FACTOR UBIK"/>
    <property type="match status" value="1"/>
</dbReference>
<name>A0A448TT19_9PAST</name>
<dbReference type="RefSeq" id="WP_172594206.1">
    <property type="nucleotide sequence ID" value="NZ_LR134510.1"/>
</dbReference>